<feature type="domain" description="HTH gntR-type" evidence="4">
    <location>
        <begin position="5"/>
        <end position="72"/>
    </location>
</feature>
<organism evidence="5 6">
    <name type="scientific">Asticcacaulis currens</name>
    <dbReference type="NCBI Taxonomy" id="2984210"/>
    <lineage>
        <taxon>Bacteria</taxon>
        <taxon>Pseudomonadati</taxon>
        <taxon>Pseudomonadota</taxon>
        <taxon>Alphaproteobacteria</taxon>
        <taxon>Caulobacterales</taxon>
        <taxon>Caulobacteraceae</taxon>
        <taxon>Asticcacaulis</taxon>
    </lineage>
</organism>
<dbReference type="InterPro" id="IPR036388">
    <property type="entry name" value="WH-like_DNA-bd_sf"/>
</dbReference>
<dbReference type="SUPFAM" id="SSF46785">
    <property type="entry name" value="Winged helix' DNA-binding domain"/>
    <property type="match status" value="1"/>
</dbReference>
<proteinExistence type="predicted"/>
<keyword evidence="1" id="KW-0805">Transcription regulation</keyword>
<dbReference type="PANTHER" id="PTHR43537:SF5">
    <property type="entry name" value="UXU OPERON TRANSCRIPTIONAL REGULATOR"/>
    <property type="match status" value="1"/>
</dbReference>
<evidence type="ECO:0000256" key="2">
    <source>
        <dbReference type="ARBA" id="ARBA00023125"/>
    </source>
</evidence>
<dbReference type="EMBL" id="JAQQKW010000002">
    <property type="protein sequence ID" value="MDC7693499.1"/>
    <property type="molecule type" value="Genomic_DNA"/>
</dbReference>
<dbReference type="Proteomes" id="UP001216595">
    <property type="component" value="Unassembled WGS sequence"/>
</dbReference>
<dbReference type="Gene3D" id="1.10.10.10">
    <property type="entry name" value="Winged helix-like DNA-binding domain superfamily/Winged helix DNA-binding domain"/>
    <property type="match status" value="1"/>
</dbReference>
<reference evidence="5 6" key="1">
    <citation type="submission" date="2023-01" db="EMBL/GenBank/DDBJ databases">
        <title>Novel species of the genus Asticcacaulis isolated from rivers.</title>
        <authorList>
            <person name="Lu H."/>
        </authorList>
    </citation>
    <scope>NUCLEOTIDE SEQUENCE [LARGE SCALE GENOMIC DNA]</scope>
    <source>
        <strain evidence="5 6">DXS10W</strain>
    </source>
</reference>
<evidence type="ECO:0000256" key="3">
    <source>
        <dbReference type="ARBA" id="ARBA00023163"/>
    </source>
</evidence>
<evidence type="ECO:0000313" key="5">
    <source>
        <dbReference type="EMBL" id="MDC7693499.1"/>
    </source>
</evidence>
<evidence type="ECO:0000313" key="6">
    <source>
        <dbReference type="Proteomes" id="UP001216595"/>
    </source>
</evidence>
<accession>A0ABT5IBD2</accession>
<keyword evidence="2" id="KW-0238">DNA-binding</keyword>
<dbReference type="Pfam" id="PF00392">
    <property type="entry name" value="GntR"/>
    <property type="match status" value="1"/>
</dbReference>
<evidence type="ECO:0000256" key="1">
    <source>
        <dbReference type="ARBA" id="ARBA00023015"/>
    </source>
</evidence>
<dbReference type="PROSITE" id="PS50949">
    <property type="entry name" value="HTH_GNTR"/>
    <property type="match status" value="1"/>
</dbReference>
<dbReference type="InterPro" id="IPR000524">
    <property type="entry name" value="Tscrpt_reg_HTH_GntR"/>
</dbReference>
<protein>
    <submittedName>
        <fullName evidence="5">GntR family transcriptional regulator</fullName>
    </submittedName>
</protein>
<dbReference type="InterPro" id="IPR036390">
    <property type="entry name" value="WH_DNA-bd_sf"/>
</dbReference>
<dbReference type="PANTHER" id="PTHR43537">
    <property type="entry name" value="TRANSCRIPTIONAL REGULATOR, GNTR FAMILY"/>
    <property type="match status" value="1"/>
</dbReference>
<dbReference type="SMART" id="SM00345">
    <property type="entry name" value="HTH_GNTR"/>
    <property type="match status" value="1"/>
</dbReference>
<sequence>MPTQDSVVETLYLEVKRELLSGRVLPGERINIKALCEQYHVSKSPIRNILNRLVGEGLLAAQAHDGFYRPRVTVQSLRELYNWEQDIVLLALRDGAIPSAPPPELALDNATEDSIEAVLRLIAEGSGNSVYRTALAQVSAHLGAIRRSSPFQAFDVEAEINSLLEALKEPNPDALRRRLKRYYHRRLSRLSDIVAEAYRCRAQ</sequence>
<keyword evidence="3" id="KW-0804">Transcription</keyword>
<name>A0ABT5IBD2_9CAUL</name>
<comment type="caution">
    <text evidence="5">The sequence shown here is derived from an EMBL/GenBank/DDBJ whole genome shotgun (WGS) entry which is preliminary data.</text>
</comment>
<keyword evidence="6" id="KW-1185">Reference proteome</keyword>
<gene>
    <name evidence="5" type="ORF">PQU94_04290</name>
</gene>
<dbReference type="RefSeq" id="WP_272740262.1">
    <property type="nucleotide sequence ID" value="NZ_JAQQKW010000002.1"/>
</dbReference>
<evidence type="ECO:0000259" key="4">
    <source>
        <dbReference type="PROSITE" id="PS50949"/>
    </source>
</evidence>